<organism evidence="1 2">
    <name type="scientific">Deinococcus aluminii</name>
    <dbReference type="NCBI Taxonomy" id="1656885"/>
    <lineage>
        <taxon>Bacteria</taxon>
        <taxon>Thermotogati</taxon>
        <taxon>Deinococcota</taxon>
        <taxon>Deinococci</taxon>
        <taxon>Deinococcales</taxon>
        <taxon>Deinococcaceae</taxon>
        <taxon>Deinococcus</taxon>
    </lineage>
</organism>
<accession>A0ABP9XET1</accession>
<evidence type="ECO:0000313" key="1">
    <source>
        <dbReference type="EMBL" id="GAA5533883.1"/>
    </source>
</evidence>
<gene>
    <name evidence="1" type="ORF">Dalu01_02291</name>
</gene>
<reference evidence="1 2" key="1">
    <citation type="submission" date="2024-02" db="EMBL/GenBank/DDBJ databases">
        <title>Deinococcus aluminii NBRC 112889.</title>
        <authorList>
            <person name="Ichikawa N."/>
            <person name="Katano-Makiyama Y."/>
            <person name="Hidaka K."/>
        </authorList>
    </citation>
    <scope>NUCLEOTIDE SEQUENCE [LARGE SCALE GENOMIC DNA]</scope>
    <source>
        <strain evidence="1 2">NBRC 112889</strain>
    </source>
</reference>
<comment type="caution">
    <text evidence="1">The sequence shown here is derived from an EMBL/GenBank/DDBJ whole genome shotgun (WGS) entry which is preliminary data.</text>
</comment>
<sequence>MSMLLKLACLLTPTFRVTEERPPLLGEQNALCMEHTRGQGYHVYETRGGHVLPETFEDGLTREEMLELVRQSGARPETLRAVMRKRSVTLPAPPELALHVHTQDGTQVFRVDTHGSRGSFLRTVRPTVDASAHDPVLALSGWAGEGEVAWQDLFDLVPWGAGTVGALQRLHPNF</sequence>
<dbReference type="RefSeq" id="WP_345454702.1">
    <property type="nucleotide sequence ID" value="NZ_BAABRV010000005.1"/>
</dbReference>
<evidence type="ECO:0000313" key="2">
    <source>
        <dbReference type="Proteomes" id="UP001404956"/>
    </source>
</evidence>
<protein>
    <submittedName>
        <fullName evidence="1">Uncharacterized protein</fullName>
    </submittedName>
</protein>
<dbReference type="EMBL" id="BAABRV010000005">
    <property type="protein sequence ID" value="GAA5533883.1"/>
    <property type="molecule type" value="Genomic_DNA"/>
</dbReference>
<name>A0ABP9XET1_9DEIO</name>
<proteinExistence type="predicted"/>
<keyword evidence="2" id="KW-1185">Reference proteome</keyword>
<dbReference type="Proteomes" id="UP001404956">
    <property type="component" value="Unassembled WGS sequence"/>
</dbReference>